<proteinExistence type="predicted"/>
<dbReference type="EMBL" id="MVGC01000016">
    <property type="protein sequence ID" value="RJE26693.1"/>
    <property type="molecule type" value="Genomic_DNA"/>
</dbReference>
<dbReference type="AlphaFoldDB" id="A0A3A2ZWI0"/>
<dbReference type="OrthoDB" id="4174245at2759"/>
<protein>
    <submittedName>
        <fullName evidence="1">Uncharacterized protein</fullName>
    </submittedName>
</protein>
<comment type="caution">
    <text evidence="1">The sequence shown here is derived from an EMBL/GenBank/DDBJ whole genome shotgun (WGS) entry which is preliminary data.</text>
</comment>
<accession>A0A3A2ZWI0</accession>
<dbReference type="Proteomes" id="UP000266188">
    <property type="component" value="Unassembled WGS sequence"/>
</dbReference>
<keyword evidence="2" id="KW-1185">Reference proteome</keyword>
<evidence type="ECO:0000313" key="2">
    <source>
        <dbReference type="Proteomes" id="UP000266188"/>
    </source>
</evidence>
<gene>
    <name evidence="1" type="ORF">PHISCL_00924</name>
</gene>
<sequence>MRPIFLPKCKKVESQVRSSSSPTALVSVREAKKLAISIHGSMEFLWDRLDAHKARHIRNAKEIKQIRSYQARKLLIEASLWPSHPNDVTHWAYYPHWLANLYDSIAAMEFPVMLPDKTLENGIWCRGCYSRAQDKGTPPSVTLKRGFYAFIHHCIDLSSMQQRAWTKEEFLCHLSNVMGPTNSFLN</sequence>
<reference evidence="2" key="1">
    <citation type="submission" date="2017-02" db="EMBL/GenBank/DDBJ databases">
        <authorList>
            <person name="Tafer H."/>
            <person name="Lopandic K."/>
        </authorList>
    </citation>
    <scope>NUCLEOTIDE SEQUENCE [LARGE SCALE GENOMIC DNA]</scope>
    <source>
        <strain evidence="2">CBS 366.77</strain>
    </source>
</reference>
<name>A0A3A2ZWI0_9EURO</name>
<evidence type="ECO:0000313" key="1">
    <source>
        <dbReference type="EMBL" id="RJE26693.1"/>
    </source>
</evidence>
<organism evidence="1 2">
    <name type="scientific">Aspergillus sclerotialis</name>
    <dbReference type="NCBI Taxonomy" id="2070753"/>
    <lineage>
        <taxon>Eukaryota</taxon>
        <taxon>Fungi</taxon>
        <taxon>Dikarya</taxon>
        <taxon>Ascomycota</taxon>
        <taxon>Pezizomycotina</taxon>
        <taxon>Eurotiomycetes</taxon>
        <taxon>Eurotiomycetidae</taxon>
        <taxon>Eurotiales</taxon>
        <taxon>Aspergillaceae</taxon>
        <taxon>Aspergillus</taxon>
        <taxon>Aspergillus subgen. Polypaecilum</taxon>
    </lineage>
</organism>